<protein>
    <recommendedName>
        <fullName evidence="2">Alkaline shock family protein YloU</fullName>
    </recommendedName>
</protein>
<organism evidence="1">
    <name type="scientific">Kitasatospora camelliae</name>
    <dbReference type="NCBI Taxonomy" id="3156397"/>
    <lineage>
        <taxon>Bacteria</taxon>
        <taxon>Bacillati</taxon>
        <taxon>Actinomycetota</taxon>
        <taxon>Actinomycetes</taxon>
        <taxon>Kitasatosporales</taxon>
        <taxon>Streptomycetaceae</taxon>
        <taxon>Kitasatospora</taxon>
    </lineage>
</organism>
<evidence type="ECO:0000313" key="1">
    <source>
        <dbReference type="EMBL" id="XCM81892.1"/>
    </source>
</evidence>
<dbReference type="RefSeq" id="WP_354642822.1">
    <property type="nucleotide sequence ID" value="NZ_CP159872.1"/>
</dbReference>
<reference evidence="1" key="1">
    <citation type="submission" date="2024-06" db="EMBL/GenBank/DDBJ databases">
        <title>The genome sequences of Kitasatospora sp. strain HUAS MG31.</title>
        <authorList>
            <person name="Mo P."/>
        </authorList>
    </citation>
    <scope>NUCLEOTIDE SEQUENCE</scope>
    <source>
        <strain evidence="1">HUAS MG31</strain>
    </source>
</reference>
<dbReference type="EMBL" id="CP159872">
    <property type="protein sequence ID" value="XCM81892.1"/>
    <property type="molecule type" value="Genomic_DNA"/>
</dbReference>
<evidence type="ECO:0008006" key="2">
    <source>
        <dbReference type="Google" id="ProtNLM"/>
    </source>
</evidence>
<dbReference type="KEGG" id="kcm:ABWK59_24805"/>
<proteinExistence type="predicted"/>
<name>A0AAU8K353_9ACTN</name>
<dbReference type="AlphaFoldDB" id="A0AAU8K353"/>
<sequence length="114" mass="12209">MAQAAYPVPAARRGRLRIADRVYAGIAARVAAQALAEAWRGRTERGRPPRASVLVARGAVRITLHLDLPFPADVRALARTTRDAVAQRVAELTGSAVREVSVVVDHLLAREPAG</sequence>
<gene>
    <name evidence="1" type="ORF">ABWK59_24805</name>
</gene>
<accession>A0AAU8K353</accession>